<accession>A0AAE0SZN4</accession>
<organism evidence="1 2">
    <name type="scientific">Potamilus streckersoni</name>
    <dbReference type="NCBI Taxonomy" id="2493646"/>
    <lineage>
        <taxon>Eukaryota</taxon>
        <taxon>Metazoa</taxon>
        <taxon>Spiralia</taxon>
        <taxon>Lophotrochozoa</taxon>
        <taxon>Mollusca</taxon>
        <taxon>Bivalvia</taxon>
        <taxon>Autobranchia</taxon>
        <taxon>Heteroconchia</taxon>
        <taxon>Palaeoheterodonta</taxon>
        <taxon>Unionida</taxon>
        <taxon>Unionoidea</taxon>
        <taxon>Unionidae</taxon>
        <taxon>Ambleminae</taxon>
        <taxon>Lampsilini</taxon>
        <taxon>Potamilus</taxon>
    </lineage>
</organism>
<comment type="caution">
    <text evidence="1">The sequence shown here is derived from an EMBL/GenBank/DDBJ whole genome shotgun (WGS) entry which is preliminary data.</text>
</comment>
<sequence>MAIHGKQIILPYIVRPLELTAPRTAEYHELNQSSCSSARLTPGGKRRCVSTTQLPLIMLERKQNLSQPQDHYGYWKYGTTDWITRLLYTGQVPSTFFEHMSNRGLRSRFSKDRPFLYNVEPTVESPDTRKVQLWEPKKVDRLQWSRYMTDFTNQCNSH</sequence>
<keyword evidence="2" id="KW-1185">Reference proteome</keyword>
<dbReference type="EMBL" id="JAEAOA010001246">
    <property type="protein sequence ID" value="KAK3600813.1"/>
    <property type="molecule type" value="Genomic_DNA"/>
</dbReference>
<gene>
    <name evidence="1" type="ORF">CHS0354_020492</name>
</gene>
<proteinExistence type="predicted"/>
<reference evidence="1" key="2">
    <citation type="journal article" date="2021" name="Genome Biol. Evol.">
        <title>Developing a high-quality reference genome for a parasitic bivalve with doubly uniparental inheritance (Bivalvia: Unionida).</title>
        <authorList>
            <person name="Smith C.H."/>
        </authorList>
    </citation>
    <scope>NUCLEOTIDE SEQUENCE</scope>
    <source>
        <strain evidence="1">CHS0354</strain>
        <tissue evidence="1">Mantle</tissue>
    </source>
</reference>
<reference evidence="1" key="3">
    <citation type="submission" date="2023-05" db="EMBL/GenBank/DDBJ databases">
        <authorList>
            <person name="Smith C.H."/>
        </authorList>
    </citation>
    <scope>NUCLEOTIDE SEQUENCE</scope>
    <source>
        <strain evidence="1">CHS0354</strain>
        <tissue evidence="1">Mantle</tissue>
    </source>
</reference>
<protein>
    <submittedName>
        <fullName evidence="1">Uncharacterized protein</fullName>
    </submittedName>
</protein>
<name>A0AAE0SZN4_9BIVA</name>
<evidence type="ECO:0000313" key="1">
    <source>
        <dbReference type="EMBL" id="KAK3600813.1"/>
    </source>
</evidence>
<dbReference type="AlphaFoldDB" id="A0AAE0SZN4"/>
<evidence type="ECO:0000313" key="2">
    <source>
        <dbReference type="Proteomes" id="UP001195483"/>
    </source>
</evidence>
<reference evidence="1" key="1">
    <citation type="journal article" date="2021" name="Genome Biol. Evol.">
        <title>A High-Quality Reference Genome for a Parasitic Bivalve with Doubly Uniparental Inheritance (Bivalvia: Unionida).</title>
        <authorList>
            <person name="Smith C.H."/>
        </authorList>
    </citation>
    <scope>NUCLEOTIDE SEQUENCE</scope>
    <source>
        <strain evidence="1">CHS0354</strain>
    </source>
</reference>
<dbReference type="Proteomes" id="UP001195483">
    <property type="component" value="Unassembled WGS sequence"/>
</dbReference>